<proteinExistence type="inferred from homology"/>
<protein>
    <submittedName>
        <fullName evidence="4">Fumarylacetoacetate hydrolase family protein</fullName>
    </submittedName>
</protein>
<dbReference type="PANTHER" id="PTHR42796">
    <property type="entry name" value="FUMARYLACETOACETATE HYDROLASE DOMAIN-CONTAINING PROTEIN 2A-RELATED"/>
    <property type="match status" value="1"/>
</dbReference>
<sequence>MKLWTSGPAGAETPVATIDGTDYDVSTVTAAFDPAFFAADGPARIAAAAAAGELTAFTAEEGARIGSPLARPQALICIGQNYAAHAAESGSEPPAHPIVFFKHPNTVAGPYDEAFIPKSSEKTDWEVELGIVIGKPVSYLETREEAAAAIAGYVVANDLSERAFQIEVSGGQWSKGKSSPGFSPLGPWVVTADEIDPHALAIRSWVNGEVRQDSNTRDMIFDVEAIILDLSQYMQLEPGDVILTGTPEGVALSGRFPYLKAGDVVEVEIEGLGRQRQVFAQA</sequence>
<dbReference type="Proteomes" id="UP000784435">
    <property type="component" value="Unassembled WGS sequence"/>
</dbReference>
<evidence type="ECO:0000259" key="3">
    <source>
        <dbReference type="Pfam" id="PF01557"/>
    </source>
</evidence>
<dbReference type="GO" id="GO:0016853">
    <property type="term" value="F:isomerase activity"/>
    <property type="evidence" value="ECO:0007669"/>
    <property type="project" value="UniProtKB-ARBA"/>
</dbReference>
<dbReference type="EMBL" id="DYUK01000075">
    <property type="protein sequence ID" value="HJG79413.1"/>
    <property type="molecule type" value="Genomic_DNA"/>
</dbReference>
<keyword evidence="2" id="KW-0479">Metal-binding</keyword>
<comment type="caution">
    <text evidence="4">The sequence shown here is derived from an EMBL/GenBank/DDBJ whole genome shotgun (WGS) entry which is preliminary data.</text>
</comment>
<dbReference type="InterPro" id="IPR011234">
    <property type="entry name" value="Fumarylacetoacetase-like_C"/>
</dbReference>
<dbReference type="FunFam" id="3.90.850.10:FF:000002">
    <property type="entry name" value="2-hydroxyhepta-2,4-diene-1,7-dioate isomerase"/>
    <property type="match status" value="1"/>
</dbReference>
<reference evidence="4" key="2">
    <citation type="submission" date="2021-09" db="EMBL/GenBank/DDBJ databases">
        <authorList>
            <person name="Gilroy R."/>
        </authorList>
    </citation>
    <scope>NUCLEOTIDE SEQUENCE</scope>
    <source>
        <strain evidence="4">ChiGjej5B5-7349</strain>
    </source>
</reference>
<accession>A0A921MCB8</accession>
<gene>
    <name evidence="4" type="ORF">K8V08_03270</name>
</gene>
<name>A0A921MCB8_9MICO</name>
<evidence type="ECO:0000313" key="5">
    <source>
        <dbReference type="Proteomes" id="UP000784435"/>
    </source>
</evidence>
<dbReference type="SUPFAM" id="SSF56529">
    <property type="entry name" value="FAH"/>
    <property type="match status" value="1"/>
</dbReference>
<keyword evidence="4" id="KW-0378">Hydrolase</keyword>
<dbReference type="InterPro" id="IPR051121">
    <property type="entry name" value="FAH"/>
</dbReference>
<dbReference type="Gene3D" id="3.90.850.10">
    <property type="entry name" value="Fumarylacetoacetase-like, C-terminal domain"/>
    <property type="match status" value="1"/>
</dbReference>
<organism evidence="4 5">
    <name type="scientific">Brevibacterium senegalense</name>
    <dbReference type="NCBI Taxonomy" id="1033736"/>
    <lineage>
        <taxon>Bacteria</taxon>
        <taxon>Bacillati</taxon>
        <taxon>Actinomycetota</taxon>
        <taxon>Actinomycetes</taxon>
        <taxon>Micrococcales</taxon>
        <taxon>Brevibacteriaceae</taxon>
        <taxon>Brevibacterium</taxon>
    </lineage>
</organism>
<dbReference type="Pfam" id="PF01557">
    <property type="entry name" value="FAA_hydrolase"/>
    <property type="match status" value="1"/>
</dbReference>
<evidence type="ECO:0000313" key="4">
    <source>
        <dbReference type="EMBL" id="HJG79413.1"/>
    </source>
</evidence>
<dbReference type="GO" id="GO:0019752">
    <property type="term" value="P:carboxylic acid metabolic process"/>
    <property type="evidence" value="ECO:0007669"/>
    <property type="project" value="UniProtKB-ARBA"/>
</dbReference>
<comment type="similarity">
    <text evidence="1">Belongs to the FAH family.</text>
</comment>
<dbReference type="GO" id="GO:0046872">
    <property type="term" value="F:metal ion binding"/>
    <property type="evidence" value="ECO:0007669"/>
    <property type="project" value="UniProtKB-KW"/>
</dbReference>
<reference evidence="4" key="1">
    <citation type="journal article" date="2021" name="PeerJ">
        <title>Extensive microbial diversity within the chicken gut microbiome revealed by metagenomics and culture.</title>
        <authorList>
            <person name="Gilroy R."/>
            <person name="Ravi A."/>
            <person name="Getino M."/>
            <person name="Pursley I."/>
            <person name="Horton D.L."/>
            <person name="Alikhan N.F."/>
            <person name="Baker D."/>
            <person name="Gharbi K."/>
            <person name="Hall N."/>
            <person name="Watson M."/>
            <person name="Adriaenssens E.M."/>
            <person name="Foster-Nyarko E."/>
            <person name="Jarju S."/>
            <person name="Secka A."/>
            <person name="Antonio M."/>
            <person name="Oren A."/>
            <person name="Chaudhuri R.R."/>
            <person name="La Ragione R."/>
            <person name="Hildebrand F."/>
            <person name="Pallen M.J."/>
        </authorList>
    </citation>
    <scope>NUCLEOTIDE SEQUENCE</scope>
    <source>
        <strain evidence="4">ChiGjej5B5-7349</strain>
    </source>
</reference>
<dbReference type="PANTHER" id="PTHR42796:SF4">
    <property type="entry name" value="FUMARYLACETOACETATE HYDROLASE DOMAIN-CONTAINING PROTEIN 2A"/>
    <property type="match status" value="1"/>
</dbReference>
<evidence type="ECO:0000256" key="2">
    <source>
        <dbReference type="ARBA" id="ARBA00022723"/>
    </source>
</evidence>
<feature type="domain" description="Fumarylacetoacetase-like C-terminal" evidence="3">
    <location>
        <begin position="75"/>
        <end position="277"/>
    </location>
</feature>
<dbReference type="InterPro" id="IPR036663">
    <property type="entry name" value="Fumarylacetoacetase_C_sf"/>
</dbReference>
<dbReference type="AlphaFoldDB" id="A0A921MCB8"/>
<evidence type="ECO:0000256" key="1">
    <source>
        <dbReference type="ARBA" id="ARBA00010211"/>
    </source>
</evidence>
<dbReference type="GO" id="GO:0016787">
    <property type="term" value="F:hydrolase activity"/>
    <property type="evidence" value="ECO:0007669"/>
    <property type="project" value="UniProtKB-KW"/>
</dbReference>